<organism evidence="1 2">
    <name type="scientific">Mycobacterium intracellulare</name>
    <dbReference type="NCBI Taxonomy" id="1767"/>
    <lineage>
        <taxon>Bacteria</taxon>
        <taxon>Bacillati</taxon>
        <taxon>Actinomycetota</taxon>
        <taxon>Actinomycetes</taxon>
        <taxon>Mycobacteriales</taxon>
        <taxon>Mycobacteriaceae</taxon>
        <taxon>Mycobacterium</taxon>
        <taxon>Mycobacterium avium complex (MAC)</taxon>
    </lineage>
</organism>
<evidence type="ECO:0000313" key="2">
    <source>
        <dbReference type="Proteomes" id="UP001187143"/>
    </source>
</evidence>
<name>A0AAE4R890_MYCIT</name>
<accession>A0AAE4R890</accession>
<dbReference type="AlphaFoldDB" id="A0AAE4R890"/>
<comment type="caution">
    <text evidence="1">The sequence shown here is derived from an EMBL/GenBank/DDBJ whole genome shotgun (WGS) entry which is preliminary data.</text>
</comment>
<protein>
    <submittedName>
        <fullName evidence="1">Uncharacterized protein</fullName>
    </submittedName>
</protein>
<sequence length="51" mass="5339">MSEHFVVPYLLTDSGSTVYLVVRKIVATGAYSVAATCTDSSVADLIVTSLS</sequence>
<dbReference type="EMBL" id="JAWLLD010000001">
    <property type="protein sequence ID" value="MDV7010825.1"/>
    <property type="molecule type" value="Genomic_DNA"/>
</dbReference>
<dbReference type="Proteomes" id="UP001187143">
    <property type="component" value="Unassembled WGS sequence"/>
</dbReference>
<proteinExistence type="predicted"/>
<reference evidence="1" key="1">
    <citation type="submission" date="2023-10" db="EMBL/GenBank/DDBJ databases">
        <title>Characterization and genome sequence of Mycobacterium intracellulare ABSURDO, a novel pathogenic isolate with three colony morphotypes that vary in growth and acid-fastness.</title>
        <authorList>
            <person name="Jude B.A."/>
            <person name="Robinson R.T."/>
        </authorList>
    </citation>
    <scope>NUCLEOTIDE SEQUENCE</scope>
    <source>
        <strain evidence="1">ABSURDO Component B</strain>
    </source>
</reference>
<evidence type="ECO:0000313" key="1">
    <source>
        <dbReference type="EMBL" id="MDV7010825.1"/>
    </source>
</evidence>
<dbReference type="RefSeq" id="WP_317727133.1">
    <property type="nucleotide sequence ID" value="NZ_JAWLLC010000002.1"/>
</dbReference>
<gene>
    <name evidence="1" type="ORF">R4F53_00700</name>
</gene>